<keyword evidence="1" id="KW-0472">Membrane</keyword>
<keyword evidence="1" id="KW-0812">Transmembrane</keyword>
<evidence type="ECO:0000313" key="3">
    <source>
        <dbReference type="Proteomes" id="UP000237105"/>
    </source>
</evidence>
<gene>
    <name evidence="2" type="ORF">PanWU01x14_333400</name>
</gene>
<proteinExistence type="predicted"/>
<keyword evidence="3" id="KW-1185">Reference proteome</keyword>
<evidence type="ECO:0000256" key="1">
    <source>
        <dbReference type="SAM" id="Phobius"/>
    </source>
</evidence>
<sequence length="62" mass="7249">MLNKEASISGNVGFLLGWLIFCFWKHFEHRNSVNRRLGRVLYYVVHYASCNCRLLIVGAVYI</sequence>
<evidence type="ECO:0000313" key="2">
    <source>
        <dbReference type="EMBL" id="PON35820.1"/>
    </source>
</evidence>
<dbReference type="EMBL" id="JXTB01000595">
    <property type="protein sequence ID" value="PON35820.1"/>
    <property type="molecule type" value="Genomic_DNA"/>
</dbReference>
<evidence type="ECO:0008006" key="4">
    <source>
        <dbReference type="Google" id="ProtNLM"/>
    </source>
</evidence>
<dbReference type="AlphaFoldDB" id="A0A2P5AH16"/>
<reference evidence="3" key="1">
    <citation type="submission" date="2016-06" db="EMBL/GenBank/DDBJ databases">
        <title>Parallel loss of symbiosis genes in relatives of nitrogen-fixing non-legume Parasponia.</title>
        <authorList>
            <person name="Van Velzen R."/>
            <person name="Holmer R."/>
            <person name="Bu F."/>
            <person name="Rutten L."/>
            <person name="Van Zeijl A."/>
            <person name="Liu W."/>
            <person name="Santuari L."/>
            <person name="Cao Q."/>
            <person name="Sharma T."/>
            <person name="Shen D."/>
            <person name="Roswanjaya Y."/>
            <person name="Wardhani T."/>
            <person name="Kalhor M.S."/>
            <person name="Jansen J."/>
            <person name="Van den Hoogen J."/>
            <person name="Gungor B."/>
            <person name="Hartog M."/>
            <person name="Hontelez J."/>
            <person name="Verver J."/>
            <person name="Yang W.-C."/>
            <person name="Schijlen E."/>
            <person name="Repin R."/>
            <person name="Schilthuizen M."/>
            <person name="Schranz E."/>
            <person name="Heidstra R."/>
            <person name="Miyata K."/>
            <person name="Fedorova E."/>
            <person name="Kohlen W."/>
            <person name="Bisseling T."/>
            <person name="Smit S."/>
            <person name="Geurts R."/>
        </authorList>
    </citation>
    <scope>NUCLEOTIDE SEQUENCE [LARGE SCALE GENOMIC DNA]</scope>
    <source>
        <strain evidence="3">cv. WU1-14</strain>
    </source>
</reference>
<protein>
    <recommendedName>
        <fullName evidence="4">Transmembrane protein</fullName>
    </recommendedName>
</protein>
<feature type="transmembrane region" description="Helical" evidence="1">
    <location>
        <begin position="6"/>
        <end position="24"/>
    </location>
</feature>
<dbReference type="Proteomes" id="UP000237105">
    <property type="component" value="Unassembled WGS sequence"/>
</dbReference>
<feature type="transmembrane region" description="Helical" evidence="1">
    <location>
        <begin position="40"/>
        <end position="61"/>
    </location>
</feature>
<name>A0A2P5AH16_PARAD</name>
<accession>A0A2P5AH16</accession>
<dbReference type="OrthoDB" id="10375431at2759"/>
<organism evidence="2 3">
    <name type="scientific">Parasponia andersonii</name>
    <name type="common">Sponia andersonii</name>
    <dbReference type="NCBI Taxonomy" id="3476"/>
    <lineage>
        <taxon>Eukaryota</taxon>
        <taxon>Viridiplantae</taxon>
        <taxon>Streptophyta</taxon>
        <taxon>Embryophyta</taxon>
        <taxon>Tracheophyta</taxon>
        <taxon>Spermatophyta</taxon>
        <taxon>Magnoliopsida</taxon>
        <taxon>eudicotyledons</taxon>
        <taxon>Gunneridae</taxon>
        <taxon>Pentapetalae</taxon>
        <taxon>rosids</taxon>
        <taxon>fabids</taxon>
        <taxon>Rosales</taxon>
        <taxon>Cannabaceae</taxon>
        <taxon>Parasponia</taxon>
    </lineage>
</organism>
<keyword evidence="1" id="KW-1133">Transmembrane helix</keyword>
<comment type="caution">
    <text evidence="2">The sequence shown here is derived from an EMBL/GenBank/DDBJ whole genome shotgun (WGS) entry which is preliminary data.</text>
</comment>